<dbReference type="Proteomes" id="UP000663824">
    <property type="component" value="Unassembled WGS sequence"/>
</dbReference>
<evidence type="ECO:0000313" key="7">
    <source>
        <dbReference type="EMBL" id="CAF4048772.1"/>
    </source>
</evidence>
<dbReference type="EMBL" id="CAJOBH010006220">
    <property type="protein sequence ID" value="CAF4048772.1"/>
    <property type="molecule type" value="Genomic_DNA"/>
</dbReference>
<dbReference type="AlphaFoldDB" id="A0A815JQ61"/>
<evidence type="ECO:0000313" key="3">
    <source>
        <dbReference type="EMBL" id="CAF1680027.1"/>
    </source>
</evidence>
<evidence type="ECO:0000313" key="2">
    <source>
        <dbReference type="EMBL" id="CAF1382456.1"/>
    </source>
</evidence>
<reference evidence="2" key="1">
    <citation type="submission" date="2021-02" db="EMBL/GenBank/DDBJ databases">
        <authorList>
            <person name="Nowell W R."/>
        </authorList>
    </citation>
    <scope>NUCLEOTIDE SEQUENCE</scope>
</reference>
<evidence type="ECO:0000313" key="8">
    <source>
        <dbReference type="Proteomes" id="UP000663855"/>
    </source>
</evidence>
<proteinExistence type="predicted"/>
<comment type="caution">
    <text evidence="2">The sequence shown here is derived from an EMBL/GenBank/DDBJ whole genome shotgun (WGS) entry which is preliminary data.</text>
</comment>
<organism evidence="2 8">
    <name type="scientific">Rotaria magnacalcarata</name>
    <dbReference type="NCBI Taxonomy" id="392030"/>
    <lineage>
        <taxon>Eukaryota</taxon>
        <taxon>Metazoa</taxon>
        <taxon>Spiralia</taxon>
        <taxon>Gnathifera</taxon>
        <taxon>Rotifera</taxon>
        <taxon>Eurotatoria</taxon>
        <taxon>Bdelloidea</taxon>
        <taxon>Philodinida</taxon>
        <taxon>Philodinidae</taxon>
        <taxon>Rotaria</taxon>
    </lineage>
</organism>
<sequence>MDILHLTELTDDMMNLSHEDFYDFIETALNKDLCDLFRLQSVRDMSSLSSITVDELTAVLSYDIVELSSIKRILGFVSTDGKFHLRIGFRVTLERLISLAKSKTNSYVKNYELKRDQLEHDLLGKLTEVWKQGPMSSGISDIPILIPWMKNTFENFKKQKNKFTYDNLIQQFALLLFILGGRNYYEFLRLNLPAALPHVSNVELLMRNNEQKILECEFRFQLIKEYCKSNNCNYVFSSEDATRCISRIDYDAQSDSFIGFSSCLVNGLPQPNFFQTNKFDELKLWFDTFDKSAYINLHMIQSVAPSSSPFILSTYGSNNKATATDVLKRWLYIYNQCLCQGVRVIGFSSDCDARYLRAMRLCTRFFAQLPNLNLVKQKDNFHLQIPERWSWFFMSGQQILLFMQDPIHIATKFRNRLLSEIASMKMGDYHVSIEHLISLIESKNKIEHNLIKSDICPKDRQNYASCRRISSELILQLLNKMEACKGTYIYLSLLRSIITGLIEKSTTIQERLYHVWSVVFTCRFWWTWLQYSKLKLNYDDHDHEKIDNIKANSFITKPTFWCIEINAHTLLYIVLLVIKRKLPIDALNSYLFSSQTCENTFRIARALSGPYSSITNFTVKSFTKKCEKISIINSIKSCGGRIGEYHFKFPQHHKLEKEAHNHSINPIQQLNLTESDIEKIIESAFESAKQNIEIVNMTQLLKNEHKYSISELSQYIKTNISKSSSKVIDYTKGFDFDDESDEDNLQDDENDSSMSDDIDQISAISTDEEEENVISSDLSEVERQTFHGCRIYDKINPQQSKKYFRIYIGSSLKYIHKQTACWMLTDNRNHLSSDRLVRVRTSEMRIIFLKLFLLI</sequence>
<name>A0A815JQ61_9BILA</name>
<evidence type="ECO:0000256" key="1">
    <source>
        <dbReference type="SAM" id="MobiDB-lite"/>
    </source>
</evidence>
<dbReference type="EMBL" id="CAJNOW010020551">
    <property type="protein sequence ID" value="CAF1680027.1"/>
    <property type="molecule type" value="Genomic_DNA"/>
</dbReference>
<dbReference type="Proteomes" id="UP000676336">
    <property type="component" value="Unassembled WGS sequence"/>
</dbReference>
<dbReference type="EMBL" id="CAJOBJ010004672">
    <property type="protein sequence ID" value="CAF4007777.1"/>
    <property type="molecule type" value="Genomic_DNA"/>
</dbReference>
<feature type="region of interest" description="Disordered" evidence="1">
    <location>
        <begin position="738"/>
        <end position="757"/>
    </location>
</feature>
<accession>A0A815JQ61</accession>
<dbReference type="Proteomes" id="UP000681720">
    <property type="component" value="Unassembled WGS sequence"/>
</dbReference>
<dbReference type="EMBL" id="CAJNRE010005646">
    <property type="protein sequence ID" value="CAF2047826.1"/>
    <property type="molecule type" value="Genomic_DNA"/>
</dbReference>
<dbReference type="Proteomes" id="UP000663834">
    <property type="component" value="Unassembled WGS sequence"/>
</dbReference>
<protein>
    <submittedName>
        <fullName evidence="2">Uncharacterized protein</fullName>
    </submittedName>
</protein>
<evidence type="ECO:0000313" key="5">
    <source>
        <dbReference type="EMBL" id="CAF4007777.1"/>
    </source>
</evidence>
<dbReference type="OrthoDB" id="10064970at2759"/>
<gene>
    <name evidence="7" type="ORF">BYL167_LOCUS16312</name>
    <name evidence="2" type="ORF">CJN711_LOCUS21020</name>
    <name evidence="5" type="ORF">GIL414_LOCUS12129</name>
    <name evidence="3" type="ORF">KQP761_LOCUS36319</name>
    <name evidence="4" type="ORF">MBJ925_LOCUS12476</name>
    <name evidence="6" type="ORF">SMN809_LOCUS12522</name>
</gene>
<dbReference type="Proteomes" id="UP000663855">
    <property type="component" value="Unassembled WGS sequence"/>
</dbReference>
<dbReference type="EMBL" id="CAJNOV010009919">
    <property type="protein sequence ID" value="CAF1382456.1"/>
    <property type="molecule type" value="Genomic_DNA"/>
</dbReference>
<dbReference type="Proteomes" id="UP000681967">
    <property type="component" value="Unassembled WGS sequence"/>
</dbReference>
<dbReference type="EMBL" id="CAJOBI010004745">
    <property type="protein sequence ID" value="CAF4011997.1"/>
    <property type="molecule type" value="Genomic_DNA"/>
</dbReference>
<evidence type="ECO:0000313" key="6">
    <source>
        <dbReference type="EMBL" id="CAF4011997.1"/>
    </source>
</evidence>
<evidence type="ECO:0000313" key="4">
    <source>
        <dbReference type="EMBL" id="CAF2047826.1"/>
    </source>
</evidence>